<keyword evidence="3" id="KW-1185">Reference proteome</keyword>
<dbReference type="AlphaFoldDB" id="A0A8I0TQT7"/>
<reference evidence="2 3" key="1">
    <citation type="submission" date="2020-10" db="EMBL/GenBank/DDBJ databases">
        <title>Sequencing the genomes of 1000 actinobacteria strains.</title>
        <authorList>
            <person name="Klenk H.-P."/>
        </authorList>
    </citation>
    <scope>NUCLEOTIDE SEQUENCE [LARGE SCALE GENOMIC DNA]</scope>
    <source>
        <strain evidence="2 3">DSM 41803</strain>
    </source>
</reference>
<dbReference type="GeneID" id="86827653"/>
<accession>A0A8I0TQT7</accession>
<dbReference type="EMBL" id="JADBGF010000001">
    <property type="protein sequence ID" value="MBE1596944.1"/>
    <property type="molecule type" value="Genomic_DNA"/>
</dbReference>
<dbReference type="RefSeq" id="WP_050398256.1">
    <property type="nucleotide sequence ID" value="NZ_JADBGF010000001.1"/>
</dbReference>
<organism evidence="2 3">
    <name type="scientific">Streptomyces stelliscabiei</name>
    <dbReference type="NCBI Taxonomy" id="146820"/>
    <lineage>
        <taxon>Bacteria</taxon>
        <taxon>Bacillati</taxon>
        <taxon>Actinomycetota</taxon>
        <taxon>Actinomycetes</taxon>
        <taxon>Kitasatosporales</taxon>
        <taxon>Streptomycetaceae</taxon>
        <taxon>Streptomyces</taxon>
    </lineage>
</organism>
<dbReference type="Proteomes" id="UP000629287">
    <property type="component" value="Unassembled WGS sequence"/>
</dbReference>
<sequence length="64" mass="6719">MSEQGAGDRLRSLLGRTGLSEWLAAVSRVEGGAADSLLRHRHMTPTPAAGVRRCPEPAGSGHRA</sequence>
<proteinExistence type="predicted"/>
<protein>
    <submittedName>
        <fullName evidence="2">Uncharacterized protein</fullName>
    </submittedName>
</protein>
<feature type="region of interest" description="Disordered" evidence="1">
    <location>
        <begin position="42"/>
        <end position="64"/>
    </location>
</feature>
<name>A0A8I0TQT7_9ACTN</name>
<evidence type="ECO:0000313" key="2">
    <source>
        <dbReference type="EMBL" id="MBE1596944.1"/>
    </source>
</evidence>
<comment type="caution">
    <text evidence="2">The sequence shown here is derived from an EMBL/GenBank/DDBJ whole genome shotgun (WGS) entry which is preliminary data.</text>
</comment>
<evidence type="ECO:0000256" key="1">
    <source>
        <dbReference type="SAM" id="MobiDB-lite"/>
    </source>
</evidence>
<evidence type="ECO:0000313" key="3">
    <source>
        <dbReference type="Proteomes" id="UP000629287"/>
    </source>
</evidence>
<gene>
    <name evidence="2" type="ORF">H4687_003073</name>
</gene>